<evidence type="ECO:0000313" key="2">
    <source>
        <dbReference type="Proteomes" id="UP000018201"/>
    </source>
</evidence>
<keyword evidence="2" id="KW-1185">Reference proteome</keyword>
<protein>
    <submittedName>
        <fullName evidence="1">Uncharacterized protein</fullName>
    </submittedName>
</protein>
<gene>
    <name evidence="1" type="ORF">EPH_0035580</name>
</gene>
<accession>U6GL54</accession>
<name>U6GL54_9EIME</name>
<reference evidence="1" key="1">
    <citation type="submission" date="2013-10" db="EMBL/GenBank/DDBJ databases">
        <title>Genomic analysis of the causative agents of coccidiosis in chickens.</title>
        <authorList>
            <person name="Reid A.J."/>
            <person name="Blake D."/>
            <person name="Billington K."/>
            <person name="Browne H."/>
            <person name="Dunn M."/>
            <person name="Hung S."/>
            <person name="Kawahara F."/>
            <person name="Miranda-Saavedra D."/>
            <person name="Mourier T."/>
            <person name="Nagra H."/>
            <person name="Otto T.D."/>
            <person name="Rawlings N."/>
            <person name="Sanchez A."/>
            <person name="Sanders M."/>
            <person name="Subramaniam C."/>
            <person name="Tay Y."/>
            <person name="Dear P."/>
            <person name="Doerig C."/>
            <person name="Gruber A."/>
            <person name="Parkinson J."/>
            <person name="Shirley M."/>
            <person name="Wan K.L."/>
            <person name="Berriman M."/>
            <person name="Tomley F."/>
            <person name="Pain A."/>
        </authorList>
    </citation>
    <scope>NUCLEOTIDE SEQUENCE [LARGE SCALE GENOMIC DNA]</scope>
    <source>
        <strain evidence="1">Houghton</strain>
    </source>
</reference>
<dbReference type="VEuPathDB" id="ToxoDB:EPH_0035580"/>
<dbReference type="OrthoDB" id="346808at2759"/>
<reference evidence="1" key="2">
    <citation type="submission" date="2013-10" db="EMBL/GenBank/DDBJ databases">
        <authorList>
            <person name="Aslett M."/>
        </authorList>
    </citation>
    <scope>NUCLEOTIDE SEQUENCE [LARGE SCALE GENOMIC DNA]</scope>
    <source>
        <strain evidence="1">Houghton</strain>
    </source>
</reference>
<dbReference type="AlphaFoldDB" id="U6GL54"/>
<dbReference type="EMBL" id="HG691934">
    <property type="protein sequence ID" value="CDI80956.1"/>
    <property type="molecule type" value="Genomic_DNA"/>
</dbReference>
<evidence type="ECO:0000313" key="1">
    <source>
        <dbReference type="EMBL" id="CDI80956.1"/>
    </source>
</evidence>
<dbReference type="Proteomes" id="UP000018201">
    <property type="component" value="Unassembled WGS sequence"/>
</dbReference>
<proteinExistence type="predicted"/>
<organism evidence="1 2">
    <name type="scientific">Eimeria praecox</name>
    <dbReference type="NCBI Taxonomy" id="51316"/>
    <lineage>
        <taxon>Eukaryota</taxon>
        <taxon>Sar</taxon>
        <taxon>Alveolata</taxon>
        <taxon>Apicomplexa</taxon>
        <taxon>Conoidasida</taxon>
        <taxon>Coccidia</taxon>
        <taxon>Eucoccidiorida</taxon>
        <taxon>Eimeriorina</taxon>
        <taxon>Eimeriidae</taxon>
        <taxon>Eimeria</taxon>
    </lineage>
</organism>
<sequence length="165" mass="18433">MVGKLSRHAYGLLTVAGGGASTKSPLPTVSAERELEEVRGHLGSLLCRASLRGYGSAVSGNAGRRCSRIKEALARVEDDLLLLQELQARYSSAQSSEWGDNLQQRQLQRLVPLNLMPCMSQRIDLQHFGGHKRSSQEEKECEMWARSLHQVLLRQITAKDNLFQY</sequence>